<keyword evidence="3" id="KW-1185">Reference proteome</keyword>
<dbReference type="EMBL" id="KB293057">
    <property type="protein sequence ID" value="ELU16585.1"/>
    <property type="molecule type" value="Genomic_DNA"/>
</dbReference>
<dbReference type="PANTHER" id="PTHR19446">
    <property type="entry name" value="REVERSE TRANSCRIPTASES"/>
    <property type="match status" value="1"/>
</dbReference>
<evidence type="ECO:0008006" key="4">
    <source>
        <dbReference type="Google" id="ProtNLM"/>
    </source>
</evidence>
<dbReference type="Proteomes" id="UP000014760">
    <property type="component" value="Unassembled WGS sequence"/>
</dbReference>
<dbReference type="EnsemblMetazoa" id="CapteT97653">
    <property type="protein sequence ID" value="CapteP97653"/>
    <property type="gene ID" value="CapteG97653"/>
</dbReference>
<reference evidence="3" key="1">
    <citation type="submission" date="2012-12" db="EMBL/GenBank/DDBJ databases">
        <authorList>
            <person name="Hellsten U."/>
            <person name="Grimwood J."/>
            <person name="Chapman J.A."/>
            <person name="Shapiro H."/>
            <person name="Aerts A."/>
            <person name="Otillar R.P."/>
            <person name="Terry A.Y."/>
            <person name="Boore J.L."/>
            <person name="Simakov O."/>
            <person name="Marletaz F."/>
            <person name="Cho S.-J."/>
            <person name="Edsinger-Gonzales E."/>
            <person name="Havlak P."/>
            <person name="Kuo D.-H."/>
            <person name="Larsson T."/>
            <person name="Lv J."/>
            <person name="Arendt D."/>
            <person name="Savage R."/>
            <person name="Osoegawa K."/>
            <person name="de Jong P."/>
            <person name="Lindberg D.R."/>
            <person name="Seaver E.C."/>
            <person name="Weisblat D.A."/>
            <person name="Putnam N.H."/>
            <person name="Grigoriev I.V."/>
            <person name="Rokhsar D.S."/>
        </authorList>
    </citation>
    <scope>NUCLEOTIDE SEQUENCE</scope>
    <source>
        <strain evidence="3">I ESC-2004</strain>
    </source>
</reference>
<dbReference type="OMA" id="IAFIDYF"/>
<gene>
    <name evidence="1" type="ORF">CAPTEDRAFT_97653</name>
</gene>
<dbReference type="EMBL" id="AMQN01036643">
    <property type="status" value="NOT_ANNOTATED_CDS"/>
    <property type="molecule type" value="Genomic_DNA"/>
</dbReference>
<reference evidence="1 3" key="2">
    <citation type="journal article" date="2013" name="Nature">
        <title>Insights into bilaterian evolution from three spiralian genomes.</title>
        <authorList>
            <person name="Simakov O."/>
            <person name="Marletaz F."/>
            <person name="Cho S.J."/>
            <person name="Edsinger-Gonzales E."/>
            <person name="Havlak P."/>
            <person name="Hellsten U."/>
            <person name="Kuo D.H."/>
            <person name="Larsson T."/>
            <person name="Lv J."/>
            <person name="Arendt D."/>
            <person name="Savage R."/>
            <person name="Osoegawa K."/>
            <person name="de Jong P."/>
            <person name="Grimwood J."/>
            <person name="Chapman J.A."/>
            <person name="Shapiro H."/>
            <person name="Aerts A."/>
            <person name="Otillar R.P."/>
            <person name="Terry A.Y."/>
            <person name="Boore J.L."/>
            <person name="Grigoriev I.V."/>
            <person name="Lindberg D.R."/>
            <person name="Seaver E.C."/>
            <person name="Weisblat D.A."/>
            <person name="Putnam N.H."/>
            <person name="Rokhsar D.S."/>
        </authorList>
    </citation>
    <scope>NUCLEOTIDE SEQUENCE</scope>
    <source>
        <strain evidence="1 3">I ESC-2004</strain>
    </source>
</reference>
<reference evidence="2" key="3">
    <citation type="submission" date="2015-06" db="UniProtKB">
        <authorList>
            <consortium name="EnsemblMetazoa"/>
        </authorList>
    </citation>
    <scope>IDENTIFICATION</scope>
</reference>
<organism evidence="1">
    <name type="scientific">Capitella teleta</name>
    <name type="common">Polychaete worm</name>
    <dbReference type="NCBI Taxonomy" id="283909"/>
    <lineage>
        <taxon>Eukaryota</taxon>
        <taxon>Metazoa</taxon>
        <taxon>Spiralia</taxon>
        <taxon>Lophotrochozoa</taxon>
        <taxon>Annelida</taxon>
        <taxon>Polychaeta</taxon>
        <taxon>Sedentaria</taxon>
        <taxon>Scolecida</taxon>
        <taxon>Capitellidae</taxon>
        <taxon>Capitella</taxon>
    </lineage>
</organism>
<evidence type="ECO:0000313" key="3">
    <source>
        <dbReference type="Proteomes" id="UP000014760"/>
    </source>
</evidence>
<accession>R7VK91</accession>
<sequence>MVTEREAEKAILIFSCHKSCGVDGIYAEHLKYASQRHLLLLSMCISSFFLHGFLPDSMISVVLIPIVKNKVGDINSKDNYRPIALASVLSKVVEMVLLNRLDGYLHTCDNQFGFKNNHGTDQCIYVLKELISIVL</sequence>
<proteinExistence type="predicted"/>
<dbReference type="OrthoDB" id="6159030at2759"/>
<name>R7VK91_CAPTE</name>
<dbReference type="AlphaFoldDB" id="R7VK91"/>
<evidence type="ECO:0000313" key="2">
    <source>
        <dbReference type="EnsemblMetazoa" id="CapteP97653"/>
    </source>
</evidence>
<evidence type="ECO:0000313" key="1">
    <source>
        <dbReference type="EMBL" id="ELU16585.1"/>
    </source>
</evidence>
<protein>
    <recommendedName>
        <fullName evidence="4">Reverse transcriptase domain-containing protein</fullName>
    </recommendedName>
</protein>
<dbReference type="HOGENOM" id="CLU_1887683_0_0_1"/>